<name>A0A0A7A729_PALPL</name>
<dbReference type="GeneID" id="22834674"/>
<evidence type="ECO:0000256" key="14">
    <source>
        <dbReference type="ARBA" id="ARBA00061233"/>
    </source>
</evidence>
<evidence type="ECO:0000256" key="5">
    <source>
        <dbReference type="ARBA" id="ARBA00022660"/>
    </source>
</evidence>
<dbReference type="PANTHER" id="PTHR19271">
    <property type="entry name" value="CYTOCHROME B"/>
    <property type="match status" value="1"/>
</dbReference>
<feature type="transmembrane region" description="Helical" evidence="17">
    <location>
        <begin position="346"/>
        <end position="370"/>
    </location>
</feature>
<evidence type="ECO:0000256" key="7">
    <source>
        <dbReference type="ARBA" id="ARBA00022723"/>
    </source>
</evidence>
<dbReference type="InterPro" id="IPR048260">
    <property type="entry name" value="Cytochrome_b_C_euk/bac"/>
</dbReference>
<evidence type="ECO:0000256" key="10">
    <source>
        <dbReference type="ARBA" id="ARBA00022989"/>
    </source>
</evidence>
<comment type="cofactor">
    <cofactor evidence="16">
        <name>heme</name>
        <dbReference type="ChEBI" id="CHEBI:30413"/>
    </cofactor>
    <text evidence="16">Binds 2 heme groups non-covalently.</text>
</comment>
<dbReference type="InterPro" id="IPR036150">
    <property type="entry name" value="Cyt_b/b6_C_sf"/>
</dbReference>
<dbReference type="GO" id="GO:0016491">
    <property type="term" value="F:oxidoreductase activity"/>
    <property type="evidence" value="ECO:0007669"/>
    <property type="project" value="UniProtKB-UniRule"/>
</dbReference>
<feature type="transmembrane region" description="Helical" evidence="17">
    <location>
        <begin position="288"/>
        <end position="307"/>
    </location>
</feature>
<dbReference type="InterPro" id="IPR016174">
    <property type="entry name" value="Di-haem_cyt_TM"/>
</dbReference>
<evidence type="ECO:0000256" key="15">
    <source>
        <dbReference type="PIRSR" id="PIRSR038885-1"/>
    </source>
</evidence>
<dbReference type="PROSITE" id="PS51002">
    <property type="entry name" value="CYTB_NTER"/>
    <property type="match status" value="1"/>
</dbReference>
<evidence type="ECO:0000256" key="2">
    <source>
        <dbReference type="ARBA" id="ARBA00013531"/>
    </source>
</evidence>
<dbReference type="EMBL" id="KF649305">
    <property type="protein sequence ID" value="AHB62153.1"/>
    <property type="molecule type" value="Genomic_DNA"/>
</dbReference>
<feature type="domain" description="Cytochrome b/b6 N-terminal region profile" evidence="18">
    <location>
        <begin position="1"/>
        <end position="209"/>
    </location>
</feature>
<feature type="transmembrane region" description="Helical" evidence="17">
    <location>
        <begin position="220"/>
        <end position="245"/>
    </location>
</feature>
<feature type="transmembrane region" description="Helical" evidence="17">
    <location>
        <begin position="178"/>
        <end position="199"/>
    </location>
</feature>
<dbReference type="Pfam" id="PF00032">
    <property type="entry name" value="Cytochrom_B_C"/>
    <property type="match status" value="1"/>
</dbReference>
<dbReference type="InterPro" id="IPR005797">
    <property type="entry name" value="Cyt_b/b6_N"/>
</dbReference>
<protein>
    <recommendedName>
        <fullName evidence="2 17">Cytochrome b</fullName>
    </recommendedName>
</protein>
<keyword evidence="11 16" id="KW-0408">Iron</keyword>
<evidence type="ECO:0000256" key="17">
    <source>
        <dbReference type="RuleBase" id="RU362117"/>
    </source>
</evidence>
<keyword evidence="5 17" id="KW-0679">Respiratory chain</keyword>
<dbReference type="AlphaFoldDB" id="A0A0A7A729"/>
<gene>
    <name evidence="20" type="primary">cob</name>
    <name evidence="20" type="ORF">Palm.palm.mt.12</name>
</gene>
<dbReference type="CDD" id="cd00284">
    <property type="entry name" value="Cytochrome_b_N"/>
    <property type="match status" value="1"/>
</dbReference>
<dbReference type="InterPro" id="IPR030689">
    <property type="entry name" value="Cytochrome_b"/>
</dbReference>
<feature type="binding site" evidence="15">
    <location>
        <position position="201"/>
    </location>
    <ligand>
        <name>a ubiquinone</name>
        <dbReference type="ChEBI" id="CHEBI:16389"/>
    </ligand>
</feature>
<feature type="domain" description="Cytochrome b/b6 C-terminal region profile" evidence="19">
    <location>
        <begin position="210"/>
        <end position="380"/>
    </location>
</feature>
<dbReference type="RefSeq" id="YP_009114090.1">
    <property type="nucleotide sequence ID" value="NC_026056.1"/>
</dbReference>
<evidence type="ECO:0000256" key="3">
    <source>
        <dbReference type="ARBA" id="ARBA00022448"/>
    </source>
</evidence>
<comment type="function">
    <text evidence="17">Component of the ubiquinol-cytochrome c reductase complex (complex III or cytochrome b-c1 complex) that is part of the mitochondrial respiratory chain. The b-c1 complex mediates electron transfer from ubiquinol to cytochrome c. Contributes to the generation of a proton gradient across the mitochondrial membrane that is then used for ATP synthesis.</text>
</comment>
<dbReference type="GO" id="GO:0046872">
    <property type="term" value="F:metal ion binding"/>
    <property type="evidence" value="ECO:0007669"/>
    <property type="project" value="UniProtKB-UniRule"/>
</dbReference>
<evidence type="ECO:0000259" key="18">
    <source>
        <dbReference type="PROSITE" id="PS51002"/>
    </source>
</evidence>
<dbReference type="Pfam" id="PF00033">
    <property type="entry name" value="Cytochrome_B"/>
    <property type="match status" value="1"/>
</dbReference>
<dbReference type="InterPro" id="IPR005798">
    <property type="entry name" value="Cyt_b/b6_C"/>
</dbReference>
<dbReference type="SUPFAM" id="SSF81342">
    <property type="entry name" value="Transmembrane di-heme cytochromes"/>
    <property type="match status" value="1"/>
</dbReference>
<proteinExistence type="inferred from homology"/>
<feature type="transmembrane region" description="Helical" evidence="17">
    <location>
        <begin position="319"/>
        <end position="340"/>
    </location>
</feature>
<dbReference type="GO" id="GO:0008121">
    <property type="term" value="F:quinol-cytochrome-c reductase activity"/>
    <property type="evidence" value="ECO:0007669"/>
    <property type="project" value="InterPro"/>
</dbReference>
<keyword evidence="7 16" id="KW-0479">Metal-binding</keyword>
<feature type="binding site" description="axial binding residue" evidence="16">
    <location>
        <position position="81"/>
    </location>
    <ligand>
        <name>heme b</name>
        <dbReference type="ChEBI" id="CHEBI:60344"/>
        <label>b562</label>
    </ligand>
    <ligandPart>
        <name>Fe</name>
        <dbReference type="ChEBI" id="CHEBI:18248"/>
    </ligandPart>
</feature>
<geneLocation type="mitochondrion" evidence="20"/>
<feature type="transmembrane region" description="Helical" evidence="17">
    <location>
        <begin position="145"/>
        <end position="166"/>
    </location>
</feature>
<keyword evidence="3 17" id="KW-0813">Transport</keyword>
<dbReference type="InterPro" id="IPR048259">
    <property type="entry name" value="Cytochrome_b_N_euk/bac"/>
</dbReference>
<evidence type="ECO:0000256" key="1">
    <source>
        <dbReference type="ARBA" id="ARBA00004448"/>
    </source>
</evidence>
<evidence type="ECO:0000256" key="9">
    <source>
        <dbReference type="ARBA" id="ARBA00022982"/>
    </source>
</evidence>
<keyword evidence="10 17" id="KW-1133">Transmembrane helix</keyword>
<keyword evidence="13 17" id="KW-0472">Membrane</keyword>
<evidence type="ECO:0000256" key="13">
    <source>
        <dbReference type="ARBA" id="ARBA00023136"/>
    </source>
</evidence>
<keyword evidence="8" id="KW-0999">Mitochondrion inner membrane</keyword>
<feature type="binding site" description="axial binding residue" evidence="16">
    <location>
        <position position="182"/>
    </location>
    <ligand>
        <name>heme b</name>
        <dbReference type="ChEBI" id="CHEBI:60344"/>
        <label>b562</label>
    </ligand>
    <ligandPart>
        <name>Fe</name>
        <dbReference type="ChEBI" id="CHEBI:18248"/>
    </ligandPart>
</feature>
<feature type="transmembrane region" description="Helical" evidence="17">
    <location>
        <begin position="75"/>
        <end position="96"/>
    </location>
</feature>
<accession>A0A0A7A729</accession>
<evidence type="ECO:0000259" key="19">
    <source>
        <dbReference type="PROSITE" id="PS51003"/>
    </source>
</evidence>
<dbReference type="GO" id="GO:0045275">
    <property type="term" value="C:respiratory chain complex III"/>
    <property type="evidence" value="ECO:0007669"/>
    <property type="project" value="InterPro"/>
</dbReference>
<keyword evidence="4 16" id="KW-0349">Heme</keyword>
<dbReference type="PANTHER" id="PTHR19271:SF16">
    <property type="entry name" value="CYTOCHROME B"/>
    <property type="match status" value="1"/>
</dbReference>
<evidence type="ECO:0000256" key="16">
    <source>
        <dbReference type="PIRSR" id="PIRSR038885-2"/>
    </source>
</evidence>
<dbReference type="GO" id="GO:0006122">
    <property type="term" value="P:mitochondrial electron transport, ubiquinol to cytochrome c"/>
    <property type="evidence" value="ECO:0007669"/>
    <property type="project" value="TreeGrafter"/>
</dbReference>
<comment type="subcellular location">
    <subcellularLocation>
        <location evidence="1">Mitochondrion inner membrane</location>
        <topology evidence="1">Multi-pass membrane protein</topology>
    </subcellularLocation>
</comment>
<feature type="transmembrane region" description="Helical" evidence="17">
    <location>
        <begin position="111"/>
        <end position="133"/>
    </location>
</feature>
<keyword evidence="12 17" id="KW-0496">Mitochondrion</keyword>
<keyword evidence="6 17" id="KW-0812">Transmembrane</keyword>
<dbReference type="FunFam" id="1.20.810.10:FF:000002">
    <property type="entry name" value="Cytochrome b"/>
    <property type="match status" value="1"/>
</dbReference>
<dbReference type="CDD" id="cd00290">
    <property type="entry name" value="cytochrome_b_C"/>
    <property type="match status" value="1"/>
</dbReference>
<comment type="cofactor">
    <cofactor evidence="17">
        <name>heme b</name>
        <dbReference type="ChEBI" id="CHEBI:60344"/>
    </cofactor>
    <text evidence="17">Binds 2 heme groups non-covalently.</text>
</comment>
<evidence type="ECO:0000256" key="12">
    <source>
        <dbReference type="ARBA" id="ARBA00023128"/>
    </source>
</evidence>
<evidence type="ECO:0000256" key="4">
    <source>
        <dbReference type="ARBA" id="ARBA00022617"/>
    </source>
</evidence>
<organism evidence="20">
    <name type="scientific">Palmaria palmata</name>
    <name type="common">Dulse</name>
    <name type="synonym">Rhodymenia palmata</name>
    <dbReference type="NCBI Taxonomy" id="2822"/>
    <lineage>
        <taxon>Eukaryota</taxon>
        <taxon>Rhodophyta</taxon>
        <taxon>Florideophyceae</taxon>
        <taxon>Nemaliophycidae</taxon>
        <taxon>Palmariales</taxon>
        <taxon>Palmariaceae</taxon>
        <taxon>Palmaria</taxon>
    </lineage>
</organism>
<dbReference type="Gene3D" id="1.20.810.10">
    <property type="entry name" value="Cytochrome Bc1 Complex, Chain C"/>
    <property type="match status" value="1"/>
</dbReference>
<dbReference type="PROSITE" id="PS51003">
    <property type="entry name" value="CYTB_CTER"/>
    <property type="match status" value="1"/>
</dbReference>
<dbReference type="InterPro" id="IPR027387">
    <property type="entry name" value="Cytb/b6-like_sf"/>
</dbReference>
<dbReference type="SUPFAM" id="SSF81648">
    <property type="entry name" value="a domain/subunit of cytochrome bc1 complex (Ubiquinol-cytochrome c reductase)"/>
    <property type="match status" value="1"/>
</dbReference>
<feature type="binding site" description="axial binding residue" evidence="16">
    <location>
        <position position="95"/>
    </location>
    <ligand>
        <name>heme b</name>
        <dbReference type="ChEBI" id="CHEBI:60344"/>
        <label>b566</label>
    </ligand>
    <ligandPart>
        <name>Fe</name>
        <dbReference type="ChEBI" id="CHEBI:18248"/>
    </ligandPart>
</feature>
<evidence type="ECO:0000256" key="11">
    <source>
        <dbReference type="ARBA" id="ARBA00023004"/>
    </source>
</evidence>
<evidence type="ECO:0000256" key="6">
    <source>
        <dbReference type="ARBA" id="ARBA00022692"/>
    </source>
</evidence>
<dbReference type="GO" id="GO:0005743">
    <property type="term" value="C:mitochondrial inner membrane"/>
    <property type="evidence" value="ECO:0007669"/>
    <property type="project" value="UniProtKB-SubCell"/>
</dbReference>
<feature type="transmembrane region" description="Helical" evidence="17">
    <location>
        <begin position="27"/>
        <end position="54"/>
    </location>
</feature>
<comment type="similarity">
    <text evidence="14 17">Belongs to the cytochrome b family.</text>
</comment>
<keyword evidence="9 17" id="KW-0249">Electron transport</keyword>
<sequence length="380" mass="43051">MQILKQPLLSVVNDHLVDYPTPINIHYAWSFGFLAAICLIIQILTGIFLAMHYTTHVDLAFASVEHIMRDVNFGWLLRYLHANGASMFFIVVYMHVFRGLYFGSYARPRHWVWALGVLILLLMILTAFIGYVLPWGQMSLWGATVITNLVSAVPLVGDSIVTWLWGGFSVDNATLNRFFSLHYLLPFIIAAASLVHIAILHQDGSGNPLGIDSAVDKISFHPYFIVKDFLGLALFIIFFSMFAYFNPNVLGHSDNYIEANPMVTPAHIVPEWYFLPFYAILRSIPHKLGGVIAMILAIVVLALLPWIHSTEIRSSRFRPIYRVFYWTIISCCLILGWIGGMPVEDPYIVIGQVASIFYFVYFLGILPLLGKVEKFLLSIK</sequence>
<evidence type="ECO:0000256" key="8">
    <source>
        <dbReference type="ARBA" id="ARBA00022792"/>
    </source>
</evidence>
<evidence type="ECO:0000313" key="20">
    <source>
        <dbReference type="EMBL" id="AHB62153.1"/>
    </source>
</evidence>
<reference evidence="20" key="1">
    <citation type="submission" date="2013-09" db="EMBL/GenBank/DDBJ databases">
        <title>Complete mitochondrion genomes reveal florideophycean red algal diversity.</title>
        <authorList>
            <person name="Yang E.C."/>
            <person name="Kim K.M."/>
            <person name="Kim S.Y."/>
            <person name="Yoon H.S."/>
        </authorList>
    </citation>
    <scope>NUCLEOTIDE SEQUENCE</scope>
</reference>
<feature type="binding site" description="axial binding residue" evidence="16">
    <location>
        <position position="196"/>
    </location>
    <ligand>
        <name>heme b</name>
        <dbReference type="ChEBI" id="CHEBI:60344"/>
        <label>b566</label>
    </ligand>
    <ligandPart>
        <name>Fe</name>
        <dbReference type="ChEBI" id="CHEBI:18248"/>
    </ligandPart>
</feature>
<dbReference type="PIRSF" id="PIRSF038885">
    <property type="entry name" value="COB"/>
    <property type="match status" value="1"/>
</dbReference>